<name>A0A179GZL4_PURLI</name>
<dbReference type="Proteomes" id="UP000078340">
    <property type="component" value="Unassembled WGS sequence"/>
</dbReference>
<dbReference type="EMBL" id="LSBI01000008">
    <property type="protein sequence ID" value="OAQ83334.1"/>
    <property type="molecule type" value="Genomic_DNA"/>
</dbReference>
<gene>
    <name evidence="1" type="ORF">VFPFJ_09137</name>
</gene>
<sequence length="87" mass="9665">MDAWGLRGRGMRSVVIAPAGPNPPCPWPSLPSHPCRVFCRVRQNVSLSLPVSVPHANAVGWTTDARWMFPLLVALVRDILARPPRCW</sequence>
<accession>A0A179GZL4</accession>
<protein>
    <submittedName>
        <fullName evidence="1">Uncharacterized protein</fullName>
    </submittedName>
</protein>
<reference evidence="1 2" key="1">
    <citation type="submission" date="2016-02" db="EMBL/GenBank/DDBJ databases">
        <title>Biosynthesis of antibiotic leucinostatins and their inhibition on Phytophthora in bio-control Purpureocillium lilacinum.</title>
        <authorList>
            <person name="Wang G."/>
            <person name="Liu Z."/>
            <person name="Lin R."/>
            <person name="Li E."/>
            <person name="Mao Z."/>
            <person name="Ling J."/>
            <person name="Yin W."/>
            <person name="Xie B."/>
        </authorList>
    </citation>
    <scope>NUCLEOTIDE SEQUENCE [LARGE SCALE GENOMIC DNA]</scope>
    <source>
        <strain evidence="1">PLFJ-1</strain>
    </source>
</reference>
<organism evidence="1 2">
    <name type="scientific">Purpureocillium lilacinum</name>
    <name type="common">Paecilomyces lilacinus</name>
    <dbReference type="NCBI Taxonomy" id="33203"/>
    <lineage>
        <taxon>Eukaryota</taxon>
        <taxon>Fungi</taxon>
        <taxon>Dikarya</taxon>
        <taxon>Ascomycota</taxon>
        <taxon>Pezizomycotina</taxon>
        <taxon>Sordariomycetes</taxon>
        <taxon>Hypocreomycetidae</taxon>
        <taxon>Hypocreales</taxon>
        <taxon>Ophiocordycipitaceae</taxon>
        <taxon>Purpureocillium</taxon>
    </lineage>
</organism>
<dbReference type="AlphaFoldDB" id="A0A179GZL4"/>
<proteinExistence type="predicted"/>
<comment type="caution">
    <text evidence="1">The sequence shown here is derived from an EMBL/GenBank/DDBJ whole genome shotgun (WGS) entry which is preliminary data.</text>
</comment>
<evidence type="ECO:0000313" key="1">
    <source>
        <dbReference type="EMBL" id="OAQ83334.1"/>
    </source>
</evidence>
<evidence type="ECO:0000313" key="2">
    <source>
        <dbReference type="Proteomes" id="UP000078340"/>
    </source>
</evidence>